<dbReference type="AlphaFoldDB" id="A0A9D4JW46"/>
<name>A0A9D4JW46_DREPO</name>
<protein>
    <submittedName>
        <fullName evidence="2">Uncharacterized protein</fullName>
    </submittedName>
</protein>
<accession>A0A9D4JW46</accession>
<evidence type="ECO:0000313" key="3">
    <source>
        <dbReference type="Proteomes" id="UP000828390"/>
    </source>
</evidence>
<feature type="compositionally biased region" description="Polar residues" evidence="1">
    <location>
        <begin position="14"/>
        <end position="23"/>
    </location>
</feature>
<reference evidence="2" key="2">
    <citation type="submission" date="2020-11" db="EMBL/GenBank/DDBJ databases">
        <authorList>
            <person name="McCartney M.A."/>
            <person name="Auch B."/>
            <person name="Kono T."/>
            <person name="Mallez S."/>
            <person name="Becker A."/>
            <person name="Gohl D.M."/>
            <person name="Silverstein K.A.T."/>
            <person name="Koren S."/>
            <person name="Bechman K.B."/>
            <person name="Herman A."/>
            <person name="Abrahante J.E."/>
            <person name="Garbe J."/>
        </authorList>
    </citation>
    <scope>NUCLEOTIDE SEQUENCE</scope>
    <source>
        <strain evidence="2">Duluth1</strain>
        <tissue evidence="2">Whole animal</tissue>
    </source>
</reference>
<comment type="caution">
    <text evidence="2">The sequence shown here is derived from an EMBL/GenBank/DDBJ whole genome shotgun (WGS) entry which is preliminary data.</text>
</comment>
<dbReference type="Proteomes" id="UP000828390">
    <property type="component" value="Unassembled WGS sequence"/>
</dbReference>
<organism evidence="2 3">
    <name type="scientific">Dreissena polymorpha</name>
    <name type="common">Zebra mussel</name>
    <name type="synonym">Mytilus polymorpha</name>
    <dbReference type="NCBI Taxonomy" id="45954"/>
    <lineage>
        <taxon>Eukaryota</taxon>
        <taxon>Metazoa</taxon>
        <taxon>Spiralia</taxon>
        <taxon>Lophotrochozoa</taxon>
        <taxon>Mollusca</taxon>
        <taxon>Bivalvia</taxon>
        <taxon>Autobranchia</taxon>
        <taxon>Heteroconchia</taxon>
        <taxon>Euheterodonta</taxon>
        <taxon>Imparidentia</taxon>
        <taxon>Neoheterodontei</taxon>
        <taxon>Myida</taxon>
        <taxon>Dreissenoidea</taxon>
        <taxon>Dreissenidae</taxon>
        <taxon>Dreissena</taxon>
    </lineage>
</organism>
<dbReference type="EMBL" id="JAIWYP010000005">
    <property type="protein sequence ID" value="KAH3826251.1"/>
    <property type="molecule type" value="Genomic_DNA"/>
</dbReference>
<evidence type="ECO:0000313" key="2">
    <source>
        <dbReference type="EMBL" id="KAH3826251.1"/>
    </source>
</evidence>
<keyword evidence="3" id="KW-1185">Reference proteome</keyword>
<reference evidence="2" key="1">
    <citation type="journal article" date="2019" name="bioRxiv">
        <title>The Genome of the Zebra Mussel, Dreissena polymorpha: A Resource for Invasive Species Research.</title>
        <authorList>
            <person name="McCartney M.A."/>
            <person name="Auch B."/>
            <person name="Kono T."/>
            <person name="Mallez S."/>
            <person name="Zhang Y."/>
            <person name="Obille A."/>
            <person name="Becker A."/>
            <person name="Abrahante J.E."/>
            <person name="Garbe J."/>
            <person name="Badalamenti J.P."/>
            <person name="Herman A."/>
            <person name="Mangelson H."/>
            <person name="Liachko I."/>
            <person name="Sullivan S."/>
            <person name="Sone E.D."/>
            <person name="Koren S."/>
            <person name="Silverstein K.A.T."/>
            <person name="Beckman K.B."/>
            <person name="Gohl D.M."/>
        </authorList>
    </citation>
    <scope>NUCLEOTIDE SEQUENCE</scope>
    <source>
        <strain evidence="2">Duluth1</strain>
        <tissue evidence="2">Whole animal</tissue>
    </source>
</reference>
<feature type="region of interest" description="Disordered" evidence="1">
    <location>
        <begin position="1"/>
        <end position="23"/>
    </location>
</feature>
<sequence length="270" mass="30226">MPLDNIQKAKSKGLLQTQRQNSAGMITSRYDSDTEGQLPAPFRSKLHHLFGQIEKEFETLYTENLHLQDKVETLQERLDAYMAVDKSINEPLETVDGATKAKRSASHISQKIKKSYIASTSRLVSSFRQAAPAYTVVKSFHGHKDGVWEVNTSKLNPQIIGTASAGLDFFNGCLINFLGLEPYMVSMGEIEEPIEGTVPVGIELGTSWLPVGLHIHYAMTQEFEDLQWPRFGIPGSPANAGRELTDDTTFRLWDFRDPNMPVTVFQGHNQ</sequence>
<evidence type="ECO:0000256" key="1">
    <source>
        <dbReference type="SAM" id="MobiDB-lite"/>
    </source>
</evidence>
<proteinExistence type="predicted"/>
<gene>
    <name evidence="2" type="ORF">DPMN_128147</name>
</gene>